<proteinExistence type="inferred from homology"/>
<dbReference type="Proteomes" id="UP000700732">
    <property type="component" value="Unassembled WGS sequence"/>
</dbReference>
<feature type="domain" description="Activator of Hsp90 ATPase homologue 1/2-like C-terminal" evidence="2">
    <location>
        <begin position="13"/>
        <end position="135"/>
    </location>
</feature>
<protein>
    <recommendedName>
        <fullName evidence="2">Activator of Hsp90 ATPase homologue 1/2-like C-terminal domain-containing protein</fullName>
    </recommendedName>
</protein>
<dbReference type="Gene3D" id="3.30.530.20">
    <property type="match status" value="1"/>
</dbReference>
<dbReference type="EMBL" id="VFIA01000101">
    <property type="protein sequence ID" value="MBC3795262.1"/>
    <property type="molecule type" value="Genomic_DNA"/>
</dbReference>
<evidence type="ECO:0000313" key="3">
    <source>
        <dbReference type="EMBL" id="MBC3795262.1"/>
    </source>
</evidence>
<dbReference type="InterPro" id="IPR013538">
    <property type="entry name" value="ASHA1/2-like_C"/>
</dbReference>
<reference evidence="3 4" key="1">
    <citation type="submission" date="2019-06" db="EMBL/GenBank/DDBJ databases">
        <title>Spirosoma utsteinense sp. nov. isolated from Antarctic ice-free soils.</title>
        <authorList>
            <person name="Tahon G."/>
        </authorList>
    </citation>
    <scope>NUCLEOTIDE SEQUENCE [LARGE SCALE GENOMIC DNA]</scope>
    <source>
        <strain evidence="3 4">LMG 31447</strain>
    </source>
</reference>
<evidence type="ECO:0000313" key="4">
    <source>
        <dbReference type="Proteomes" id="UP000700732"/>
    </source>
</evidence>
<gene>
    <name evidence="3" type="ORF">FH603_5797</name>
</gene>
<comment type="similarity">
    <text evidence="1">Belongs to the AHA1 family.</text>
</comment>
<comment type="caution">
    <text evidence="3">The sequence shown here is derived from an EMBL/GenBank/DDBJ whole genome shotgun (WGS) entry which is preliminary data.</text>
</comment>
<name>A0ABR6WFF2_9BACT</name>
<evidence type="ECO:0000256" key="1">
    <source>
        <dbReference type="ARBA" id="ARBA00006817"/>
    </source>
</evidence>
<dbReference type="RefSeq" id="WP_186742505.1">
    <property type="nucleotide sequence ID" value="NZ_VFIA01000101.1"/>
</dbReference>
<sequence length="137" mass="16120">MTTPLVIERTFATPIERMWRALTEKDALREWYFSQLQQFEPTVGFEFRFTNDGSAYQKDWKVTEVIAGQKLAHTWAYKGYPGRSEVAFELFDDGDKTILRVTHTGLESFPQDAHFARQRFEWGWRFIGDNLANFLAK</sequence>
<organism evidence="3 4">
    <name type="scientific">Spirosoma utsteinense</name>
    <dbReference type="NCBI Taxonomy" id="2585773"/>
    <lineage>
        <taxon>Bacteria</taxon>
        <taxon>Pseudomonadati</taxon>
        <taxon>Bacteroidota</taxon>
        <taxon>Cytophagia</taxon>
        <taxon>Cytophagales</taxon>
        <taxon>Cytophagaceae</taxon>
        <taxon>Spirosoma</taxon>
    </lineage>
</organism>
<dbReference type="SUPFAM" id="SSF55961">
    <property type="entry name" value="Bet v1-like"/>
    <property type="match status" value="1"/>
</dbReference>
<accession>A0ABR6WFF2</accession>
<dbReference type="InterPro" id="IPR023393">
    <property type="entry name" value="START-like_dom_sf"/>
</dbReference>
<evidence type="ECO:0000259" key="2">
    <source>
        <dbReference type="Pfam" id="PF08327"/>
    </source>
</evidence>
<dbReference type="CDD" id="cd07814">
    <property type="entry name" value="SRPBCC_CalC_Aha1-like"/>
    <property type="match status" value="1"/>
</dbReference>
<keyword evidence="4" id="KW-1185">Reference proteome</keyword>
<dbReference type="Pfam" id="PF08327">
    <property type="entry name" value="AHSA1"/>
    <property type="match status" value="1"/>
</dbReference>